<name>A0A976A493_9BURK</name>
<feature type="domain" description="HTH tetR-type" evidence="6">
    <location>
        <begin position="29"/>
        <end position="89"/>
    </location>
</feature>
<dbReference type="SUPFAM" id="SSF46689">
    <property type="entry name" value="Homeodomain-like"/>
    <property type="match status" value="1"/>
</dbReference>
<dbReference type="PROSITE" id="PS50977">
    <property type="entry name" value="HTH_TETR_2"/>
    <property type="match status" value="1"/>
</dbReference>
<evidence type="ECO:0000256" key="5">
    <source>
        <dbReference type="SAM" id="MobiDB-lite"/>
    </source>
</evidence>
<sequence length="241" mass="26535">MEGRAARNSTARTQGRARKAVPAPPVPEASKRERVLDAAERLFAEGGFDGVSMRDIAAAAEVGLPLIVYHFETKRNLYRALFERRKTLFEARLAALREPLRSGEDPVEHIVRAFVQPVMRIQDTEAGIAYAKLVAREASDPKEAERGIVADYFDPFAIEFVEAIRKALPGNTSGYAYWAYLFAVGSLVMSVFDSRIERISGGKAKAGDLLRKSEYLVTFIAAGIRAGAQRKPSRRSGKSSS</sequence>
<evidence type="ECO:0000256" key="2">
    <source>
        <dbReference type="ARBA" id="ARBA00023125"/>
    </source>
</evidence>
<gene>
    <name evidence="7" type="ORF">CBM2589_A20082</name>
</gene>
<dbReference type="PANTHER" id="PTHR30055">
    <property type="entry name" value="HTH-TYPE TRANSCRIPTIONAL REGULATOR RUTR"/>
    <property type="match status" value="1"/>
</dbReference>
<feature type="region of interest" description="Disordered" evidence="5">
    <location>
        <begin position="1"/>
        <end position="31"/>
    </location>
</feature>
<dbReference type="PRINTS" id="PR00455">
    <property type="entry name" value="HTHTETR"/>
</dbReference>
<dbReference type="GO" id="GO:0000976">
    <property type="term" value="F:transcription cis-regulatory region binding"/>
    <property type="evidence" value="ECO:0007669"/>
    <property type="project" value="TreeGrafter"/>
</dbReference>
<evidence type="ECO:0000259" key="6">
    <source>
        <dbReference type="PROSITE" id="PS50977"/>
    </source>
</evidence>
<keyword evidence="3" id="KW-0804">Transcription</keyword>
<protein>
    <submittedName>
        <fullName evidence="7">Transcriptional regulator, TetR</fullName>
    </submittedName>
</protein>
<evidence type="ECO:0000256" key="3">
    <source>
        <dbReference type="ARBA" id="ARBA00023163"/>
    </source>
</evidence>
<evidence type="ECO:0000256" key="1">
    <source>
        <dbReference type="ARBA" id="ARBA00023015"/>
    </source>
</evidence>
<accession>A0A976A493</accession>
<organism evidence="7 8">
    <name type="scientific">Cupriavidus taiwanensis</name>
    <dbReference type="NCBI Taxonomy" id="164546"/>
    <lineage>
        <taxon>Bacteria</taxon>
        <taxon>Pseudomonadati</taxon>
        <taxon>Pseudomonadota</taxon>
        <taxon>Betaproteobacteria</taxon>
        <taxon>Burkholderiales</taxon>
        <taxon>Burkholderiaceae</taxon>
        <taxon>Cupriavidus</taxon>
    </lineage>
</organism>
<feature type="DNA-binding region" description="H-T-H motif" evidence="4">
    <location>
        <begin position="52"/>
        <end position="71"/>
    </location>
</feature>
<dbReference type="Proteomes" id="UP000256297">
    <property type="component" value="Chromosome CBM2589_a"/>
</dbReference>
<dbReference type="Pfam" id="PF00440">
    <property type="entry name" value="TetR_N"/>
    <property type="match status" value="1"/>
</dbReference>
<reference evidence="7 8" key="1">
    <citation type="submission" date="2018-01" db="EMBL/GenBank/DDBJ databases">
        <authorList>
            <person name="Clerissi C."/>
        </authorList>
    </citation>
    <scope>NUCLEOTIDE SEQUENCE [LARGE SCALE GENOMIC DNA]</scope>
    <source>
        <strain evidence="7">Cupriavidus taiwanensis STM 3521</strain>
    </source>
</reference>
<dbReference type="Pfam" id="PF17939">
    <property type="entry name" value="TetR_C_30"/>
    <property type="match status" value="1"/>
</dbReference>
<dbReference type="RefSeq" id="WP_198046762.1">
    <property type="nucleotide sequence ID" value="NZ_LT976857.1"/>
</dbReference>
<evidence type="ECO:0000256" key="4">
    <source>
        <dbReference type="PROSITE-ProRule" id="PRU00335"/>
    </source>
</evidence>
<dbReference type="GO" id="GO:0003700">
    <property type="term" value="F:DNA-binding transcription factor activity"/>
    <property type="evidence" value="ECO:0007669"/>
    <property type="project" value="TreeGrafter"/>
</dbReference>
<dbReference type="InterPro" id="IPR036271">
    <property type="entry name" value="Tet_transcr_reg_TetR-rel_C_sf"/>
</dbReference>
<dbReference type="EMBL" id="OFSP01000032">
    <property type="protein sequence ID" value="SOY60144.1"/>
    <property type="molecule type" value="Genomic_DNA"/>
</dbReference>
<keyword evidence="1" id="KW-0805">Transcription regulation</keyword>
<proteinExistence type="predicted"/>
<evidence type="ECO:0000313" key="7">
    <source>
        <dbReference type="EMBL" id="SOY60144.1"/>
    </source>
</evidence>
<dbReference type="InterPro" id="IPR041586">
    <property type="entry name" value="PsrA_TetR_C"/>
</dbReference>
<comment type="caution">
    <text evidence="7">The sequence shown here is derived from an EMBL/GenBank/DDBJ whole genome shotgun (WGS) entry which is preliminary data.</text>
</comment>
<dbReference type="Gene3D" id="1.10.357.10">
    <property type="entry name" value="Tetracycline Repressor, domain 2"/>
    <property type="match status" value="1"/>
</dbReference>
<keyword evidence="2 4" id="KW-0238">DNA-binding</keyword>
<evidence type="ECO:0000313" key="8">
    <source>
        <dbReference type="Proteomes" id="UP000256297"/>
    </source>
</evidence>
<dbReference type="AlphaFoldDB" id="A0A976A493"/>
<dbReference type="InterPro" id="IPR050109">
    <property type="entry name" value="HTH-type_TetR-like_transc_reg"/>
</dbReference>
<dbReference type="PANTHER" id="PTHR30055:SF234">
    <property type="entry name" value="HTH-TYPE TRANSCRIPTIONAL REGULATOR BETI"/>
    <property type="match status" value="1"/>
</dbReference>
<dbReference type="InterPro" id="IPR009057">
    <property type="entry name" value="Homeodomain-like_sf"/>
</dbReference>
<dbReference type="InterPro" id="IPR001647">
    <property type="entry name" value="HTH_TetR"/>
</dbReference>
<dbReference type="SUPFAM" id="SSF48498">
    <property type="entry name" value="Tetracyclin repressor-like, C-terminal domain"/>
    <property type="match status" value="1"/>
</dbReference>